<name>A0A364KPL9_TALAM</name>
<feature type="domain" description="UPF0261" evidence="3">
    <location>
        <begin position="198"/>
        <end position="422"/>
    </location>
</feature>
<proteinExistence type="predicted"/>
<evidence type="ECO:0000259" key="3">
    <source>
        <dbReference type="Pfam" id="PF23189"/>
    </source>
</evidence>
<evidence type="ECO:0000256" key="1">
    <source>
        <dbReference type="SAM" id="MobiDB-lite"/>
    </source>
</evidence>
<feature type="domain" description="UPF0261" evidence="2">
    <location>
        <begin position="4"/>
        <end position="180"/>
    </location>
</feature>
<keyword evidence="5" id="KW-1185">Reference proteome</keyword>
<dbReference type="PIRSF" id="PIRSF033271">
    <property type="entry name" value="UCP033271"/>
    <property type="match status" value="1"/>
</dbReference>
<feature type="region of interest" description="Disordered" evidence="1">
    <location>
        <begin position="428"/>
        <end position="447"/>
    </location>
</feature>
<dbReference type="Proteomes" id="UP000249363">
    <property type="component" value="Unassembled WGS sequence"/>
</dbReference>
<dbReference type="OrthoDB" id="10264588at2759"/>
<sequence length="447" mass="48404">MSKPRIALLGTCDTKLEETLYLRDQIIKAGEAEVLLLDVGRTPVQNSDIDILSSTLALRKSIDGPSSMVQMSRADYIKYMIECATPFVAELFQKGEIHGIVSAAGSSGTSLVTAVMRNALPVGFPKLMVSTMASGDVSHLVEETDITLMYSVVDIAGTNSVLNQILTNAAAAIAGAATAYYRSQIENASRNTGAEQRKKRIAVTMFGVTTPCVDAIREYLESEYAYEVYVFHATGAGGKAMERLIRDRQIDAVLDMTTTEIADELVGGVLSAGPQRLSAAAEAGIPQVISVGACDMVNFGPRDTVPAEFASADNQRLLYEHNPAVTLMRTTPQECTRIAEFIASKLRDRAVRPDLVRILLPTGGISMISTPSQPFYEPKSDAALFDTIERQLEGSGIEVRRDDQDINNKGFALLAADLLVEIIRKKEAEEHSDGSRDVKSRSEMSAI</sequence>
<dbReference type="Pfam" id="PF06792">
    <property type="entry name" value="UPF0261"/>
    <property type="match status" value="1"/>
</dbReference>
<protein>
    <submittedName>
        <fullName evidence="4">Uncharacterized protein</fullName>
    </submittedName>
</protein>
<comment type="caution">
    <text evidence="4">The sequence shown here is derived from an EMBL/GenBank/DDBJ whole genome shotgun (WGS) entry which is preliminary data.</text>
</comment>
<evidence type="ECO:0000313" key="4">
    <source>
        <dbReference type="EMBL" id="RAO65475.1"/>
    </source>
</evidence>
<dbReference type="Gene3D" id="3.40.50.12020">
    <property type="entry name" value="Uncharacterised protein family UPF0261, NN domain"/>
    <property type="match status" value="1"/>
</dbReference>
<evidence type="ECO:0000313" key="5">
    <source>
        <dbReference type="Proteomes" id="UP000249363"/>
    </source>
</evidence>
<evidence type="ECO:0000259" key="2">
    <source>
        <dbReference type="Pfam" id="PF06792"/>
    </source>
</evidence>
<dbReference type="GeneID" id="63790704"/>
<gene>
    <name evidence="4" type="ORF">BHQ10_001487</name>
</gene>
<dbReference type="EMBL" id="MIKG01000002">
    <property type="protein sequence ID" value="RAO65475.1"/>
    <property type="molecule type" value="Genomic_DNA"/>
</dbReference>
<reference evidence="4 5" key="1">
    <citation type="journal article" date="2017" name="Biotechnol. Biofuels">
        <title>Differential beta-glucosidase expression as a function of carbon source availability in Talaromyces amestolkiae: a genomic and proteomic approach.</title>
        <authorList>
            <person name="de Eugenio L.I."/>
            <person name="Mendez-Liter J.A."/>
            <person name="Nieto-Dominguez M."/>
            <person name="Alonso L."/>
            <person name="Gil-Munoz J."/>
            <person name="Barriuso J."/>
            <person name="Prieto A."/>
            <person name="Martinez M.J."/>
        </authorList>
    </citation>
    <scope>NUCLEOTIDE SEQUENCE [LARGE SCALE GENOMIC DNA]</scope>
    <source>
        <strain evidence="4 5">CIB</strain>
    </source>
</reference>
<dbReference type="AlphaFoldDB" id="A0A364KPL9"/>
<accession>A0A364KPL9</accession>
<dbReference type="CDD" id="cd15488">
    <property type="entry name" value="Tm-1-like"/>
    <property type="match status" value="1"/>
</dbReference>
<organism evidence="4 5">
    <name type="scientific">Talaromyces amestolkiae</name>
    <dbReference type="NCBI Taxonomy" id="1196081"/>
    <lineage>
        <taxon>Eukaryota</taxon>
        <taxon>Fungi</taxon>
        <taxon>Dikarya</taxon>
        <taxon>Ascomycota</taxon>
        <taxon>Pezizomycotina</taxon>
        <taxon>Eurotiomycetes</taxon>
        <taxon>Eurotiomycetidae</taxon>
        <taxon>Eurotiales</taxon>
        <taxon>Trichocomaceae</taxon>
        <taxon>Talaromyces</taxon>
        <taxon>Talaromyces sect. Talaromyces</taxon>
    </lineage>
</organism>
<dbReference type="PANTHER" id="PTHR31862">
    <property type="entry name" value="UPF0261 DOMAIN PROTEIN (AFU_ORTHOLOGUE AFUA_1G10120)"/>
    <property type="match status" value="1"/>
</dbReference>
<dbReference type="InterPro" id="IPR008322">
    <property type="entry name" value="UPF0261"/>
</dbReference>
<dbReference type="InterPro" id="IPR044122">
    <property type="entry name" value="UPF0261_N"/>
</dbReference>
<dbReference type="NCBIfam" id="NF002674">
    <property type="entry name" value="PRK02399.1-2"/>
    <property type="match status" value="1"/>
</dbReference>
<dbReference type="InterPro" id="IPR051353">
    <property type="entry name" value="Tobamovirus_resist_UPF0261"/>
</dbReference>
<dbReference type="InterPro" id="IPR056778">
    <property type="entry name" value="UPF0261_C"/>
</dbReference>
<dbReference type="Gene3D" id="3.40.50.12030">
    <property type="entry name" value="Uncharacterised protein family UPF0261, NC domain"/>
    <property type="match status" value="1"/>
</dbReference>
<dbReference type="Pfam" id="PF23189">
    <property type="entry name" value="UPF0261_C"/>
    <property type="match status" value="1"/>
</dbReference>
<dbReference type="STRING" id="1196081.A0A364KPL9"/>
<dbReference type="RefSeq" id="XP_040729992.1">
    <property type="nucleotide sequence ID" value="XM_040873528.1"/>
</dbReference>
<dbReference type="PANTHER" id="PTHR31862:SF1">
    <property type="entry name" value="UPF0261 DOMAIN PROTEIN (AFU_ORTHOLOGUE AFUA_1G10120)"/>
    <property type="match status" value="1"/>
</dbReference>